<gene>
    <name evidence="3" type="ORF">EV691_111111</name>
    <name evidence="2" type="ORF">GKQ51_06475</name>
</gene>
<dbReference type="RefSeq" id="WP_089167575.1">
    <property type="nucleotide sequence ID" value="NZ_CP011835.1"/>
</dbReference>
<organism evidence="3 4">
    <name type="scientific">Azotobacter chroococcum</name>
    <dbReference type="NCBI Taxonomy" id="353"/>
    <lineage>
        <taxon>Bacteria</taxon>
        <taxon>Pseudomonadati</taxon>
        <taxon>Pseudomonadota</taxon>
        <taxon>Gammaproteobacteria</taxon>
        <taxon>Pseudomonadales</taxon>
        <taxon>Pseudomonadaceae</taxon>
        <taxon>Azotobacter</taxon>
    </lineage>
</organism>
<dbReference type="InterPro" id="IPR019953">
    <property type="entry name" value="OHR"/>
</dbReference>
<dbReference type="Gene3D" id="3.30.300.20">
    <property type="match status" value="1"/>
</dbReference>
<dbReference type="PANTHER" id="PTHR33797">
    <property type="entry name" value="ORGANIC HYDROPEROXIDE RESISTANCE PROTEIN-LIKE"/>
    <property type="match status" value="1"/>
</dbReference>
<evidence type="ECO:0000313" key="3">
    <source>
        <dbReference type="EMBL" id="TCL31717.1"/>
    </source>
</evidence>
<evidence type="ECO:0000313" key="5">
    <source>
        <dbReference type="Proteomes" id="UP000596192"/>
    </source>
</evidence>
<reference evidence="3 4" key="1">
    <citation type="submission" date="2019-03" db="EMBL/GenBank/DDBJ databases">
        <title>Genomic Encyclopedia of Type Strains, Phase IV (KMG-IV): sequencing the most valuable type-strain genomes for metagenomic binning, comparative biology and taxonomic classification.</title>
        <authorList>
            <person name="Goeker M."/>
        </authorList>
    </citation>
    <scope>NUCLEOTIDE SEQUENCE [LARGE SCALE GENOMIC DNA]</scope>
    <source>
        <strain evidence="3 4">DSM 2286</strain>
    </source>
</reference>
<dbReference type="InterPro" id="IPR015946">
    <property type="entry name" value="KH_dom-like_a/b"/>
</dbReference>
<dbReference type="Gene3D" id="2.20.25.10">
    <property type="match status" value="1"/>
</dbReference>
<dbReference type="EMBL" id="CP066310">
    <property type="protein sequence ID" value="QQE89963.1"/>
    <property type="molecule type" value="Genomic_DNA"/>
</dbReference>
<reference evidence="2 5" key="2">
    <citation type="submission" date="2020-12" db="EMBL/GenBank/DDBJ databases">
        <title>Genomic Analysis and Response surface optimization of nitrogen-fixing conditions for A. chroococcum strain HR1, Isolation from rhizosphere soil.</title>
        <authorList>
            <person name="Li J."/>
            <person name="Yang H."/>
            <person name="Liu H."/>
            <person name="Wang C."/>
            <person name="Tian Y."/>
            <person name="Lu X.Y."/>
        </authorList>
    </citation>
    <scope>NUCLEOTIDE SEQUENCE [LARGE SCALE GENOMIC DNA]</scope>
    <source>
        <strain evidence="2 5">HR1</strain>
    </source>
</reference>
<dbReference type="InterPro" id="IPR003718">
    <property type="entry name" value="OsmC/Ohr_fam"/>
</dbReference>
<protein>
    <submittedName>
        <fullName evidence="3">Ohr subfamily peroxiredoxin</fullName>
    </submittedName>
    <submittedName>
        <fullName evidence="2">Organic hydroperoxide resistance protein</fullName>
    </submittedName>
</protein>
<evidence type="ECO:0000313" key="4">
    <source>
        <dbReference type="Proteomes" id="UP000295169"/>
    </source>
</evidence>
<proteinExistence type="inferred from homology"/>
<dbReference type="SUPFAM" id="SSF82784">
    <property type="entry name" value="OsmC-like"/>
    <property type="match status" value="1"/>
</dbReference>
<dbReference type="AlphaFoldDB" id="A0A4Q9VFN8"/>
<dbReference type="EMBL" id="SMMU01000011">
    <property type="protein sequence ID" value="TCL31717.1"/>
    <property type="molecule type" value="Genomic_DNA"/>
</dbReference>
<dbReference type="GeneID" id="61930284"/>
<comment type="similarity">
    <text evidence="1">Belongs to the OsmC/Ohr family.</text>
</comment>
<evidence type="ECO:0000256" key="1">
    <source>
        <dbReference type="ARBA" id="ARBA00007378"/>
    </source>
</evidence>
<dbReference type="PANTHER" id="PTHR33797:SF2">
    <property type="entry name" value="ORGANIC HYDROPEROXIDE RESISTANCE PROTEIN-LIKE"/>
    <property type="match status" value="1"/>
</dbReference>
<dbReference type="InterPro" id="IPR036102">
    <property type="entry name" value="OsmC/Ohrsf"/>
</dbReference>
<dbReference type="GO" id="GO:0006979">
    <property type="term" value="P:response to oxidative stress"/>
    <property type="evidence" value="ECO:0007669"/>
    <property type="project" value="InterPro"/>
</dbReference>
<evidence type="ECO:0000313" key="2">
    <source>
        <dbReference type="EMBL" id="QQE89963.1"/>
    </source>
</evidence>
<name>A0A4Q9VFN8_9GAMM</name>
<accession>A0A4Q9VFN8</accession>
<sequence length="142" mass="14693">MQRIQALYTATATATGGRDGRAVSSDGVLDVKLTTPRELGGQGGEATNPEQLFAAGYSACFIGALKFVASQSQRQIPADASITGKVGIGQIPGGFGLEVELDIHLPGLERAVAEELVAAAHQVCPYSNATRGNIEVRLNVAV</sequence>
<dbReference type="NCBIfam" id="TIGR03561">
    <property type="entry name" value="organ_hyd_perox"/>
    <property type="match status" value="1"/>
</dbReference>
<dbReference type="Proteomes" id="UP000596192">
    <property type="component" value="Chromosome"/>
</dbReference>
<dbReference type="Proteomes" id="UP000295169">
    <property type="component" value="Unassembled WGS sequence"/>
</dbReference>
<dbReference type="OrthoDB" id="9797508at2"/>
<dbReference type="Pfam" id="PF02566">
    <property type="entry name" value="OsmC"/>
    <property type="match status" value="1"/>
</dbReference>